<organism evidence="3 4">
    <name type="scientific">Periplaneta americana</name>
    <name type="common">American cockroach</name>
    <name type="synonym">Blatta americana</name>
    <dbReference type="NCBI Taxonomy" id="6978"/>
    <lineage>
        <taxon>Eukaryota</taxon>
        <taxon>Metazoa</taxon>
        <taxon>Ecdysozoa</taxon>
        <taxon>Arthropoda</taxon>
        <taxon>Hexapoda</taxon>
        <taxon>Insecta</taxon>
        <taxon>Pterygota</taxon>
        <taxon>Neoptera</taxon>
        <taxon>Polyneoptera</taxon>
        <taxon>Dictyoptera</taxon>
        <taxon>Blattodea</taxon>
        <taxon>Blattoidea</taxon>
        <taxon>Blattidae</taxon>
        <taxon>Blattinae</taxon>
        <taxon>Periplaneta</taxon>
    </lineage>
</organism>
<evidence type="ECO:0000259" key="2">
    <source>
        <dbReference type="Pfam" id="PF22938"/>
    </source>
</evidence>
<evidence type="ECO:0000256" key="1">
    <source>
        <dbReference type="SAM" id="MobiDB-lite"/>
    </source>
</evidence>
<evidence type="ECO:0000313" key="4">
    <source>
        <dbReference type="Proteomes" id="UP001148838"/>
    </source>
</evidence>
<gene>
    <name evidence="3" type="ORF">ANN_00925</name>
</gene>
<keyword evidence="4" id="KW-1185">Reference proteome</keyword>
<protein>
    <recommendedName>
        <fullName evidence="2">Integrase p58-like C-terminal domain-containing protein</fullName>
    </recommendedName>
</protein>
<sequence length="413" mass="46689">MASDRMKVRYDRLSNSAGLQEGDLVWLNPPTRAKGKSPKLQRSWDGPYRVVSRINDVVYRIQRQPRGKMMVVHLDRLAAVRDGQPKGGGNVTVGSRSRHTEFGGARGKRATQPPSSLRPLGSGGDRQEVTILRDMLLELNDSCEQYGMKINANKTKTMVIGRKIKKSSTAVRAVPGRSQDNCCRHCHNEVETLAHVLGSCPHGEGLRNATHHQVRSIIATADYNTFEEVHGLSVTGSTRRIDIIAFKESIRSGFIIDSTVRFETDEEQPAEVDKEKKNIYNPTIPYYLQKYQLEELEVIGILVGARDFNQCHSDRAAVSPGVSENGIARFRETGTIQDKPLNSRQRTFTNEGTKTKSFEFYKRTKFVGIIESIPSLKFAQLSHFFEQKKLIRVIFNSDPKEPKMLIKRRKITY</sequence>
<reference evidence="3 4" key="1">
    <citation type="journal article" date="2022" name="Allergy">
        <title>Genome assembly and annotation of Periplaneta americana reveal a comprehensive cockroach allergen profile.</title>
        <authorList>
            <person name="Wang L."/>
            <person name="Xiong Q."/>
            <person name="Saelim N."/>
            <person name="Wang L."/>
            <person name="Nong W."/>
            <person name="Wan A.T."/>
            <person name="Shi M."/>
            <person name="Liu X."/>
            <person name="Cao Q."/>
            <person name="Hui J.H.L."/>
            <person name="Sookrung N."/>
            <person name="Leung T.F."/>
            <person name="Tungtrongchitr A."/>
            <person name="Tsui S.K.W."/>
        </authorList>
    </citation>
    <scope>NUCLEOTIDE SEQUENCE [LARGE SCALE GENOMIC DNA]</scope>
    <source>
        <strain evidence="3">PWHHKU_190912</strain>
    </source>
</reference>
<proteinExistence type="predicted"/>
<feature type="domain" description="Integrase p58-like C-terminal" evidence="2">
    <location>
        <begin position="46"/>
        <end position="78"/>
    </location>
</feature>
<dbReference type="InterPro" id="IPR054465">
    <property type="entry name" value="Integrase_p58-like_C"/>
</dbReference>
<accession>A0ABQ8TVD7</accession>
<evidence type="ECO:0000313" key="3">
    <source>
        <dbReference type="EMBL" id="KAJ4449524.1"/>
    </source>
</evidence>
<name>A0ABQ8TVD7_PERAM</name>
<dbReference type="Proteomes" id="UP001148838">
    <property type="component" value="Unassembled WGS sequence"/>
</dbReference>
<comment type="caution">
    <text evidence="3">The sequence shown here is derived from an EMBL/GenBank/DDBJ whole genome shotgun (WGS) entry which is preliminary data.</text>
</comment>
<feature type="region of interest" description="Disordered" evidence="1">
    <location>
        <begin position="82"/>
        <end position="125"/>
    </location>
</feature>
<dbReference type="Pfam" id="PF22938">
    <property type="entry name" value="Integrase_p58_C"/>
    <property type="match status" value="1"/>
</dbReference>
<dbReference type="EMBL" id="JAJSOF020000003">
    <property type="protein sequence ID" value="KAJ4449524.1"/>
    <property type="molecule type" value="Genomic_DNA"/>
</dbReference>